<feature type="domain" description="Rhamnogalacturonase A/B/Epimerase-like pectate lyase" evidence="2">
    <location>
        <begin position="112"/>
        <end position="169"/>
    </location>
</feature>
<evidence type="ECO:0000259" key="2">
    <source>
        <dbReference type="Pfam" id="PF12708"/>
    </source>
</evidence>
<dbReference type="InterPro" id="IPR024535">
    <property type="entry name" value="RHGA/B-epi-like_pectate_lyase"/>
</dbReference>
<accession>A0AAE0L454</accession>
<dbReference type="Proteomes" id="UP001190700">
    <property type="component" value="Unassembled WGS sequence"/>
</dbReference>
<keyword evidence="4" id="KW-1185">Reference proteome</keyword>
<dbReference type="PANTHER" id="PTHR31339:SF9">
    <property type="entry name" value="PLASMIN AND FIBRONECTIN-BINDING PROTEIN A"/>
    <property type="match status" value="1"/>
</dbReference>
<dbReference type="PANTHER" id="PTHR31339">
    <property type="entry name" value="PECTIN LYASE-RELATED"/>
    <property type="match status" value="1"/>
</dbReference>
<keyword evidence="1" id="KW-0472">Membrane</keyword>
<keyword evidence="1" id="KW-0812">Transmembrane</keyword>
<sequence>MFDFKWVLLVLTYASILAVFIAAIGGAVYYPSSTFVDLTTPMYTIPIPWAQGRDGSPSSPSVQTTRIRTSEAAVAAFKTSVLKQDPRELFREYSRPASSPPPARARQNVLTISVEEHGAIGDGVTLCTKAIQSAIDACSRAIRGGHARCTVFFPKGAFLSGPINLESHVWLRIPYLVTLLFAADPGLYEVDPYPEYPSRPQYPPPPRGQHRAMLRAYNCTDVGITGGGAIDGRSLYWHFALRKMAPECKRAHHPRCAARMAMLQAAEFPQLVQFQGVDGVTIEHILITNPPGDRGMHVQYSQRVRLTKVAFTANGPSPTKGLVVDSSHDVLIHGCQFLVEGMAVTFASGVGLHGHRVSLPTDAVLVTECEFFGGEGLSLSADNAGGLRNITATSLVFNGTAAALERVQLQHKPRAKNAPMGAISILGWSSSVGGLVENVQFEHIYGEYIGTGVKIDMMTVPPSPHAGGFLRGGGIVQPHPLHLRTADTGGGAGKHTQLRRLYFRQMMFQRVMETAFRVVGHPGAPVESLFLK</sequence>
<dbReference type="AlphaFoldDB" id="A0AAE0L454"/>
<organism evidence="3 4">
    <name type="scientific">Cymbomonas tetramitiformis</name>
    <dbReference type="NCBI Taxonomy" id="36881"/>
    <lineage>
        <taxon>Eukaryota</taxon>
        <taxon>Viridiplantae</taxon>
        <taxon>Chlorophyta</taxon>
        <taxon>Pyramimonadophyceae</taxon>
        <taxon>Pyramimonadales</taxon>
        <taxon>Pyramimonadaceae</taxon>
        <taxon>Cymbomonas</taxon>
    </lineage>
</organism>
<dbReference type="InterPro" id="IPR012334">
    <property type="entry name" value="Pectin_lyas_fold"/>
</dbReference>
<name>A0AAE0L454_9CHLO</name>
<dbReference type="InterPro" id="IPR051801">
    <property type="entry name" value="GH28_Enzymes"/>
</dbReference>
<dbReference type="SUPFAM" id="SSF51126">
    <property type="entry name" value="Pectin lyase-like"/>
    <property type="match status" value="1"/>
</dbReference>
<proteinExistence type="predicted"/>
<feature type="non-terminal residue" evidence="3">
    <location>
        <position position="532"/>
    </location>
</feature>
<reference evidence="3 4" key="1">
    <citation type="journal article" date="2015" name="Genome Biol. Evol.">
        <title>Comparative Genomics of a Bacterivorous Green Alga Reveals Evolutionary Causalities and Consequences of Phago-Mixotrophic Mode of Nutrition.</title>
        <authorList>
            <person name="Burns J.A."/>
            <person name="Paasch A."/>
            <person name="Narechania A."/>
            <person name="Kim E."/>
        </authorList>
    </citation>
    <scope>NUCLEOTIDE SEQUENCE [LARGE SCALE GENOMIC DNA]</scope>
    <source>
        <strain evidence="3 4">PLY_AMNH</strain>
    </source>
</reference>
<evidence type="ECO:0000256" key="1">
    <source>
        <dbReference type="SAM" id="Phobius"/>
    </source>
</evidence>
<dbReference type="Gene3D" id="2.160.20.10">
    <property type="entry name" value="Single-stranded right-handed beta-helix, Pectin lyase-like"/>
    <property type="match status" value="1"/>
</dbReference>
<comment type="caution">
    <text evidence="3">The sequence shown here is derived from an EMBL/GenBank/DDBJ whole genome shotgun (WGS) entry which is preliminary data.</text>
</comment>
<protein>
    <recommendedName>
        <fullName evidence="2">Rhamnogalacturonase A/B/Epimerase-like pectate lyase domain-containing protein</fullName>
    </recommendedName>
</protein>
<gene>
    <name evidence="3" type="ORF">CYMTET_20274</name>
</gene>
<evidence type="ECO:0000313" key="3">
    <source>
        <dbReference type="EMBL" id="KAK3271368.1"/>
    </source>
</evidence>
<evidence type="ECO:0000313" key="4">
    <source>
        <dbReference type="Proteomes" id="UP001190700"/>
    </source>
</evidence>
<dbReference type="EMBL" id="LGRX02009806">
    <property type="protein sequence ID" value="KAK3271368.1"/>
    <property type="molecule type" value="Genomic_DNA"/>
</dbReference>
<keyword evidence="1" id="KW-1133">Transmembrane helix</keyword>
<dbReference type="InterPro" id="IPR011050">
    <property type="entry name" value="Pectin_lyase_fold/virulence"/>
</dbReference>
<dbReference type="Pfam" id="PF12708">
    <property type="entry name" value="Pect-lyase_RHGA_epim"/>
    <property type="match status" value="1"/>
</dbReference>
<feature type="transmembrane region" description="Helical" evidence="1">
    <location>
        <begin position="7"/>
        <end position="30"/>
    </location>
</feature>